<accession>A0A316TFK5</accession>
<name>A0A316TFK5_9ACTN</name>
<dbReference type="RefSeq" id="WP_109693392.1">
    <property type="nucleotide sequence ID" value="NZ_QGDD01000003.1"/>
</dbReference>
<dbReference type="OrthoDB" id="3790799at2"/>
<feature type="region of interest" description="Disordered" evidence="1">
    <location>
        <begin position="1"/>
        <end position="63"/>
    </location>
</feature>
<evidence type="ECO:0000313" key="3">
    <source>
        <dbReference type="Proteomes" id="UP000245507"/>
    </source>
</evidence>
<reference evidence="2 3" key="1">
    <citation type="submission" date="2018-05" db="EMBL/GenBank/DDBJ databases">
        <title>Nocardioides silvaticus genome.</title>
        <authorList>
            <person name="Li C."/>
            <person name="Wang G."/>
        </authorList>
    </citation>
    <scope>NUCLEOTIDE SEQUENCE [LARGE SCALE GENOMIC DNA]</scope>
    <source>
        <strain evidence="2 3">CCTCC AB 2018079</strain>
    </source>
</reference>
<dbReference type="AlphaFoldDB" id="A0A316TFK5"/>
<proteinExistence type="predicted"/>
<protein>
    <submittedName>
        <fullName evidence="2">Uncharacterized protein</fullName>
    </submittedName>
</protein>
<sequence>MSEKKDEQEGQVSEVSAMEGDEADTPIVDGDATSGYPDSESGDAQEPGESGPNADPHRDIKPN</sequence>
<comment type="caution">
    <text evidence="2">The sequence shown here is derived from an EMBL/GenBank/DDBJ whole genome shotgun (WGS) entry which is preliminary data.</text>
</comment>
<evidence type="ECO:0000256" key="1">
    <source>
        <dbReference type="SAM" id="MobiDB-lite"/>
    </source>
</evidence>
<gene>
    <name evidence="2" type="ORF">DJ010_09320</name>
</gene>
<dbReference type="Proteomes" id="UP000245507">
    <property type="component" value="Unassembled WGS sequence"/>
</dbReference>
<organism evidence="2 3">
    <name type="scientific">Nocardioides silvaticus</name>
    <dbReference type="NCBI Taxonomy" id="2201891"/>
    <lineage>
        <taxon>Bacteria</taxon>
        <taxon>Bacillati</taxon>
        <taxon>Actinomycetota</taxon>
        <taxon>Actinomycetes</taxon>
        <taxon>Propionibacteriales</taxon>
        <taxon>Nocardioidaceae</taxon>
        <taxon>Nocardioides</taxon>
    </lineage>
</organism>
<evidence type="ECO:0000313" key="2">
    <source>
        <dbReference type="EMBL" id="PWN03303.1"/>
    </source>
</evidence>
<dbReference type="EMBL" id="QGDD01000003">
    <property type="protein sequence ID" value="PWN03303.1"/>
    <property type="molecule type" value="Genomic_DNA"/>
</dbReference>
<keyword evidence="3" id="KW-1185">Reference proteome</keyword>